<name>A0A517DZY7_9FIRM</name>
<dbReference type="EMBL" id="CP036259">
    <property type="protein sequence ID" value="QDR82923.1"/>
    <property type="molecule type" value="Genomic_DNA"/>
</dbReference>
<dbReference type="Pfam" id="PF04245">
    <property type="entry name" value="NA37"/>
    <property type="match status" value="1"/>
</dbReference>
<gene>
    <name evidence="1" type="primary">yejK</name>
    <name evidence="1" type="ORF">SPTER_43720</name>
</gene>
<reference evidence="1 2" key="1">
    <citation type="submission" date="2019-02" db="EMBL/GenBank/DDBJ databases">
        <title>Closed genome of Sporomusa termitida DSM 4440.</title>
        <authorList>
            <person name="Poehlein A."/>
            <person name="Daniel R."/>
        </authorList>
    </citation>
    <scope>NUCLEOTIDE SEQUENCE [LARGE SCALE GENOMIC DNA]</scope>
    <source>
        <strain evidence="1 2">DSM 4440</strain>
    </source>
</reference>
<sequence>MLITVNHAILHILDFNSGITVFSEQELDITSNSVVTFLAKHIEKSFTDHNAKAGTFHPDSNFKQQLAEYMDGRADFTGFSVYIADVIYTAISQSEAADSTDLIICDCEIDSKRVIALLKCNNKIGFIHQVTHQDEKIRNEIINHYAILPGLTQKLDEYALIEADSLAIRFIDKKRSINGEESYILADRILECSSLISAKETIKLVSSITRMVAENHGQSSVEAVSKTKKFIVENTEISEYLDPVELGKEVFRSSPLMQAEYINEVKSAGIPETVKLDRTLALQKGKNHKIKTDTGIEITFPADYFQNKEFIEFINNADGTLSIALKNIGSITNK</sequence>
<evidence type="ECO:0000313" key="1">
    <source>
        <dbReference type="EMBL" id="QDR82923.1"/>
    </source>
</evidence>
<dbReference type="Proteomes" id="UP000320776">
    <property type="component" value="Chromosome"/>
</dbReference>
<protein>
    <submittedName>
        <fullName evidence="1">Nucleoid-associated protein YejK</fullName>
    </submittedName>
</protein>
<dbReference type="GO" id="GO:0009295">
    <property type="term" value="C:nucleoid"/>
    <property type="evidence" value="ECO:0007669"/>
    <property type="project" value="InterPro"/>
</dbReference>
<evidence type="ECO:0000313" key="2">
    <source>
        <dbReference type="Proteomes" id="UP000320776"/>
    </source>
</evidence>
<organism evidence="1 2">
    <name type="scientific">Sporomusa termitida</name>
    <dbReference type="NCBI Taxonomy" id="2377"/>
    <lineage>
        <taxon>Bacteria</taxon>
        <taxon>Bacillati</taxon>
        <taxon>Bacillota</taxon>
        <taxon>Negativicutes</taxon>
        <taxon>Selenomonadales</taxon>
        <taxon>Sporomusaceae</taxon>
        <taxon>Sporomusa</taxon>
    </lineage>
</organism>
<dbReference type="InterPro" id="IPR007358">
    <property type="entry name" value="Nucleoid_associated_NdpA"/>
</dbReference>
<dbReference type="KEGG" id="sted:SPTER_43720"/>
<accession>A0A517DZY7</accession>
<dbReference type="OrthoDB" id="3171075at2"/>
<dbReference type="AlphaFoldDB" id="A0A517DZY7"/>
<keyword evidence="2" id="KW-1185">Reference proteome</keyword>
<proteinExistence type="predicted"/>